<sequence>MLGAETFSWQKLTKEHPELYRGLGGEPGEVISPEERRAILAERPPAIAPTPEEYRRYEQLPLIQQLMYEAPFWGVAMTAPSATAFKARLLPIIARGGAKATAAKALVGALRPVVATERVQTRALNAAAAKLKGIKA</sequence>
<accession>X1IBN6</accession>
<dbReference type="EMBL" id="BARU01029419">
    <property type="protein sequence ID" value="GAH66695.1"/>
    <property type="molecule type" value="Genomic_DNA"/>
</dbReference>
<name>X1IBN6_9ZZZZ</name>
<gene>
    <name evidence="1" type="ORF">S03H2_46800</name>
</gene>
<proteinExistence type="predicted"/>
<dbReference type="AlphaFoldDB" id="X1IBN6"/>
<comment type="caution">
    <text evidence="1">The sequence shown here is derived from an EMBL/GenBank/DDBJ whole genome shotgun (WGS) entry which is preliminary data.</text>
</comment>
<protein>
    <submittedName>
        <fullName evidence="1">Uncharacterized protein</fullName>
    </submittedName>
</protein>
<organism evidence="1">
    <name type="scientific">marine sediment metagenome</name>
    <dbReference type="NCBI Taxonomy" id="412755"/>
    <lineage>
        <taxon>unclassified sequences</taxon>
        <taxon>metagenomes</taxon>
        <taxon>ecological metagenomes</taxon>
    </lineage>
</organism>
<evidence type="ECO:0000313" key="1">
    <source>
        <dbReference type="EMBL" id="GAH66695.1"/>
    </source>
</evidence>
<reference evidence="1" key="1">
    <citation type="journal article" date="2014" name="Front. Microbiol.">
        <title>High frequency of phylogenetically diverse reductive dehalogenase-homologous genes in deep subseafloor sedimentary metagenomes.</title>
        <authorList>
            <person name="Kawai M."/>
            <person name="Futagami T."/>
            <person name="Toyoda A."/>
            <person name="Takaki Y."/>
            <person name="Nishi S."/>
            <person name="Hori S."/>
            <person name="Arai W."/>
            <person name="Tsubouchi T."/>
            <person name="Morono Y."/>
            <person name="Uchiyama I."/>
            <person name="Ito T."/>
            <person name="Fujiyama A."/>
            <person name="Inagaki F."/>
            <person name="Takami H."/>
        </authorList>
    </citation>
    <scope>NUCLEOTIDE SEQUENCE</scope>
    <source>
        <strain evidence="1">Expedition CK06-06</strain>
    </source>
</reference>